<protein>
    <submittedName>
        <fullName evidence="5">SDR family oxidoreductase</fullName>
    </submittedName>
</protein>
<evidence type="ECO:0000256" key="3">
    <source>
        <dbReference type="ARBA" id="ARBA00023027"/>
    </source>
</evidence>
<proteinExistence type="inferred from homology"/>
<dbReference type="PRINTS" id="PR00081">
    <property type="entry name" value="GDHRDH"/>
</dbReference>
<evidence type="ECO:0000259" key="4">
    <source>
        <dbReference type="SMART" id="SM00822"/>
    </source>
</evidence>
<evidence type="ECO:0000313" key="5">
    <source>
        <dbReference type="EMBL" id="MYR35371.1"/>
    </source>
</evidence>
<dbReference type="AlphaFoldDB" id="A0A7K2IZG7"/>
<evidence type="ECO:0000256" key="1">
    <source>
        <dbReference type="ARBA" id="ARBA00006484"/>
    </source>
</evidence>
<dbReference type="GO" id="GO:0016491">
    <property type="term" value="F:oxidoreductase activity"/>
    <property type="evidence" value="ECO:0007669"/>
    <property type="project" value="UniProtKB-KW"/>
</dbReference>
<dbReference type="SUPFAM" id="SSF51735">
    <property type="entry name" value="NAD(P)-binding Rossmann-fold domains"/>
    <property type="match status" value="1"/>
</dbReference>
<accession>A0A7K2IZG7</accession>
<organism evidence="5 6">
    <name type="scientific">Nocardiopsis alba</name>
    <dbReference type="NCBI Taxonomy" id="53437"/>
    <lineage>
        <taxon>Bacteria</taxon>
        <taxon>Bacillati</taxon>
        <taxon>Actinomycetota</taxon>
        <taxon>Actinomycetes</taxon>
        <taxon>Streptosporangiales</taxon>
        <taxon>Nocardiopsidaceae</taxon>
        <taxon>Nocardiopsis</taxon>
    </lineage>
</organism>
<evidence type="ECO:0000313" key="6">
    <source>
        <dbReference type="Proteomes" id="UP000467124"/>
    </source>
</evidence>
<keyword evidence="2" id="KW-0560">Oxidoreductase</keyword>
<dbReference type="InterPro" id="IPR036291">
    <property type="entry name" value="NAD(P)-bd_dom_sf"/>
</dbReference>
<keyword evidence="3" id="KW-0520">NAD</keyword>
<dbReference type="PANTHER" id="PTHR24321:SF8">
    <property type="entry name" value="ESTRADIOL 17-BETA-DEHYDROGENASE 8-RELATED"/>
    <property type="match status" value="1"/>
</dbReference>
<dbReference type="PROSITE" id="PS00061">
    <property type="entry name" value="ADH_SHORT"/>
    <property type="match status" value="1"/>
</dbReference>
<reference evidence="5 6" key="1">
    <citation type="journal article" date="2019" name="Nat. Commun.">
        <title>The antimicrobial potential of Streptomyces from insect microbiomes.</title>
        <authorList>
            <person name="Chevrette M.G."/>
            <person name="Carlson C.M."/>
            <person name="Ortega H.E."/>
            <person name="Thomas C."/>
            <person name="Ananiev G.E."/>
            <person name="Barns K.J."/>
            <person name="Book A.J."/>
            <person name="Cagnazzo J."/>
            <person name="Carlos C."/>
            <person name="Flanigan W."/>
            <person name="Grubbs K.J."/>
            <person name="Horn H.A."/>
            <person name="Hoffmann F.M."/>
            <person name="Klassen J.L."/>
            <person name="Knack J.J."/>
            <person name="Lewin G.R."/>
            <person name="McDonald B.R."/>
            <person name="Muller L."/>
            <person name="Melo W.G.P."/>
            <person name="Pinto-Tomas A.A."/>
            <person name="Schmitz A."/>
            <person name="Wendt-Pienkowski E."/>
            <person name="Wildman S."/>
            <person name="Zhao M."/>
            <person name="Zhang F."/>
            <person name="Bugni T.S."/>
            <person name="Andes D.R."/>
            <person name="Pupo M.T."/>
            <person name="Currie C.R."/>
        </authorList>
    </citation>
    <scope>NUCLEOTIDE SEQUENCE [LARGE SCALE GENOMIC DNA]</scope>
    <source>
        <strain evidence="5 6">SID5840</strain>
    </source>
</reference>
<dbReference type="NCBIfam" id="NF005559">
    <property type="entry name" value="PRK07231.1"/>
    <property type="match status" value="1"/>
</dbReference>
<dbReference type="InterPro" id="IPR020904">
    <property type="entry name" value="Sc_DH/Rdtase_CS"/>
</dbReference>
<dbReference type="EMBL" id="WWHY01000001">
    <property type="protein sequence ID" value="MYR35371.1"/>
    <property type="molecule type" value="Genomic_DNA"/>
</dbReference>
<feature type="domain" description="Ketoreductase" evidence="4">
    <location>
        <begin position="14"/>
        <end position="206"/>
    </location>
</feature>
<comment type="similarity">
    <text evidence="1">Belongs to the short-chain dehydrogenases/reductases (SDR) family.</text>
</comment>
<dbReference type="Proteomes" id="UP000467124">
    <property type="component" value="Unassembled WGS sequence"/>
</dbReference>
<dbReference type="CDD" id="cd05233">
    <property type="entry name" value="SDR_c"/>
    <property type="match status" value="1"/>
</dbReference>
<dbReference type="InterPro" id="IPR002347">
    <property type="entry name" value="SDR_fam"/>
</dbReference>
<dbReference type="Gene3D" id="3.40.50.720">
    <property type="entry name" value="NAD(P)-binding Rossmann-like Domain"/>
    <property type="match status" value="1"/>
</dbReference>
<dbReference type="Pfam" id="PF13561">
    <property type="entry name" value="adh_short_C2"/>
    <property type="match status" value="1"/>
</dbReference>
<dbReference type="SMART" id="SM00822">
    <property type="entry name" value="PKS_KR"/>
    <property type="match status" value="1"/>
</dbReference>
<dbReference type="PRINTS" id="PR00080">
    <property type="entry name" value="SDRFAMILY"/>
</dbReference>
<sequence>MSTMTDRLLDFTDKVVLVTGGATGIGRATARAFARQGAKVVIGDVDPHAAETVALIERDGGSATFVRTDVTRSDEVENLVNTAATTYGGLDVAFNNAGVLPPTGALLDQTEQDWDRTIAVDLKGVFLSLKHEIAYMVDHGGGSIVNTASVAGLIADPGMAPYVAAKHGVVGLTRAAAIDYAESGIRVNAVAPGLVATGMTKGWLDDPIMAAEVLAGSRMGRAAQPEEIAGMVLYLASPLASFATGGVHTVDGGQTAH</sequence>
<gene>
    <name evidence="5" type="ORF">GTW20_24685</name>
</gene>
<dbReference type="FunFam" id="3.40.50.720:FF:000084">
    <property type="entry name" value="Short-chain dehydrogenase reductase"/>
    <property type="match status" value="1"/>
</dbReference>
<comment type="caution">
    <text evidence="5">The sequence shown here is derived from an EMBL/GenBank/DDBJ whole genome shotgun (WGS) entry which is preliminary data.</text>
</comment>
<dbReference type="PANTHER" id="PTHR24321">
    <property type="entry name" value="DEHYDROGENASES, SHORT CHAIN"/>
    <property type="match status" value="1"/>
</dbReference>
<dbReference type="InterPro" id="IPR057326">
    <property type="entry name" value="KR_dom"/>
</dbReference>
<evidence type="ECO:0000256" key="2">
    <source>
        <dbReference type="ARBA" id="ARBA00023002"/>
    </source>
</evidence>
<name>A0A7K2IZG7_9ACTN</name>